<dbReference type="SMART" id="SM00960">
    <property type="entry name" value="Robl_LC7"/>
    <property type="match status" value="1"/>
</dbReference>
<accession>A0A060UKA8</accession>
<dbReference type="Gene3D" id="3.30.450.30">
    <property type="entry name" value="Dynein light chain 2a, cytoplasmic"/>
    <property type="match status" value="1"/>
</dbReference>
<feature type="domain" description="Roadblock/LAMTOR2" evidence="1">
    <location>
        <begin position="35"/>
        <end position="125"/>
    </location>
</feature>
<dbReference type="InterPro" id="IPR037587">
    <property type="entry name" value="LAMTOR2-like"/>
</dbReference>
<dbReference type="GO" id="GO:0005085">
    <property type="term" value="F:guanyl-nucleotide exchange factor activity"/>
    <property type="evidence" value="ECO:0007669"/>
    <property type="project" value="InterPro"/>
</dbReference>
<evidence type="ECO:0000313" key="2">
    <source>
        <dbReference type="EMBL" id="CDQ09097.1"/>
    </source>
</evidence>
<dbReference type="PANTHER" id="PTHR13323">
    <property type="entry name" value="LATE ENDOSOMAL/LYSOSOMAL MP1 INTERACTING PROTEIN"/>
    <property type="match status" value="1"/>
</dbReference>
<reference evidence="2" key="1">
    <citation type="submission" date="2014-03" db="EMBL/GenBank/DDBJ databases">
        <authorList>
            <person name="Genoscope - CEA"/>
        </authorList>
    </citation>
    <scope>NUCLEOTIDE SEQUENCE [LARGE SCALE GENOMIC DNA]</scope>
    <source>
        <strain evidence="2">CF27</strain>
    </source>
</reference>
<proteinExistence type="predicted"/>
<sequence>MRAGKVLQINQLETLSQIRATDVQVSEYIMREELIQSVLSDLNGGSADIEASAIISTDGLTIASALSSAMDEARVGAMAAAMLSLGERTATELARGDLEQVMIKGNNGYVLLIHAGPEAVLSVIVRKEARLGLVFLDASRAAKAAGELL</sequence>
<reference evidence="2" key="2">
    <citation type="submission" date="2014-07" db="EMBL/GenBank/DDBJ databases">
        <title>Initial genome analysis of the psychrotolerant acidophile Acidithiobacillus ferrivorans CF27: insights into iron and sulfur oxidation pathways and into biofilm formation.</title>
        <authorList>
            <person name="Talla E."/>
            <person name="Hedrich S."/>
            <person name="Mangenot S."/>
            <person name="Ji B."/>
            <person name="Johnson D.B."/>
            <person name="Barbe V."/>
            <person name="Bonnefoy V."/>
        </authorList>
    </citation>
    <scope>NUCLEOTIDE SEQUENCE [LARGE SCALE GENOMIC DNA]</scope>
    <source>
        <strain evidence="2">CF27</strain>
    </source>
</reference>
<dbReference type="EMBL" id="LT841305">
    <property type="protein sequence ID" value="SMH63994.1"/>
    <property type="molecule type" value="Genomic_DNA"/>
</dbReference>
<dbReference type="GO" id="GO:0060090">
    <property type="term" value="F:molecular adaptor activity"/>
    <property type="evidence" value="ECO:0007669"/>
    <property type="project" value="InterPro"/>
</dbReference>
<dbReference type="AlphaFoldDB" id="A0A060UKA8"/>
<keyword evidence="4" id="KW-1185">Reference proteome</keyword>
<dbReference type="GO" id="GO:0032008">
    <property type="term" value="P:positive regulation of TOR signaling"/>
    <property type="evidence" value="ECO:0007669"/>
    <property type="project" value="InterPro"/>
</dbReference>
<dbReference type="EMBL" id="CCCS020000009">
    <property type="protein sequence ID" value="CDQ09097.1"/>
    <property type="molecule type" value="Genomic_DNA"/>
</dbReference>
<dbReference type="SUPFAM" id="SSF103196">
    <property type="entry name" value="Roadblock/LC7 domain"/>
    <property type="match status" value="1"/>
</dbReference>
<dbReference type="InterPro" id="IPR004942">
    <property type="entry name" value="Roadblock/LAMTOR2_dom"/>
</dbReference>
<reference evidence="3 4" key="3">
    <citation type="submission" date="2017-03" db="EMBL/GenBank/DDBJ databases">
        <authorList>
            <person name="Regsiter A."/>
            <person name="William W."/>
        </authorList>
    </citation>
    <scope>NUCLEOTIDE SEQUENCE [LARGE SCALE GENOMIC DNA]</scope>
    <source>
        <strain evidence="3">PRJEB5721</strain>
    </source>
</reference>
<name>A0A060UKA8_9PROT</name>
<organism evidence="2">
    <name type="scientific">Acidithiobacillus ferrivorans</name>
    <dbReference type="NCBI Taxonomy" id="160808"/>
    <lineage>
        <taxon>Bacteria</taxon>
        <taxon>Pseudomonadati</taxon>
        <taxon>Pseudomonadota</taxon>
        <taxon>Acidithiobacillia</taxon>
        <taxon>Acidithiobacillales</taxon>
        <taxon>Acidithiobacillaceae</taxon>
        <taxon>Acidithiobacillus</taxon>
    </lineage>
</organism>
<evidence type="ECO:0000313" key="3">
    <source>
        <dbReference type="EMBL" id="SMH63994.1"/>
    </source>
</evidence>
<evidence type="ECO:0000259" key="1">
    <source>
        <dbReference type="SMART" id="SM00960"/>
    </source>
</evidence>
<evidence type="ECO:0000313" key="4">
    <source>
        <dbReference type="Proteomes" id="UP000193925"/>
    </source>
</evidence>
<gene>
    <name evidence="3" type="ORF">AFERRI_10027</name>
    <name evidence="2" type="ORF">AFERRI_170006</name>
</gene>
<dbReference type="Proteomes" id="UP000193925">
    <property type="component" value="Chromosome AFERRI"/>
</dbReference>
<protein>
    <submittedName>
        <fullName evidence="2">Roadblock/LC7 family protein</fullName>
    </submittedName>
</protein>
<dbReference type="Pfam" id="PF03259">
    <property type="entry name" value="Robl_LC7"/>
    <property type="match status" value="1"/>
</dbReference>